<keyword evidence="1" id="KW-1133">Transmembrane helix</keyword>
<dbReference type="PANTHER" id="PTHR35152:SF1">
    <property type="entry name" value="DOMAIN SIGNALLING PROTEIN, PUTATIVE (AFU_ORTHOLOGUE AFUA_5G11310)-RELATED"/>
    <property type="match status" value="1"/>
</dbReference>
<keyword evidence="1" id="KW-0472">Membrane</keyword>
<dbReference type="RefSeq" id="WP_193676816.1">
    <property type="nucleotide sequence ID" value="NZ_JADDIV010000003.1"/>
</dbReference>
<protein>
    <submittedName>
        <fullName evidence="3">Histidine kinase</fullName>
    </submittedName>
</protein>
<evidence type="ECO:0000313" key="4">
    <source>
        <dbReference type="Proteomes" id="UP000806285"/>
    </source>
</evidence>
<feature type="transmembrane region" description="Helical" evidence="1">
    <location>
        <begin position="83"/>
        <end position="102"/>
    </location>
</feature>
<dbReference type="PANTHER" id="PTHR35152">
    <property type="entry name" value="DOMAIN SIGNALLING PROTEIN, PUTATIVE (AFU_ORTHOLOGUE AFUA_5G11310)-RELATED"/>
    <property type="match status" value="1"/>
</dbReference>
<accession>A0ABR9S3W7</accession>
<reference evidence="3 4" key="1">
    <citation type="submission" date="2020-10" db="EMBL/GenBank/DDBJ databases">
        <title>Ramlibacter sp. HM2 16S ribosomal RNA gene Genome sequencing and assembly.</title>
        <authorList>
            <person name="Kang M."/>
        </authorList>
    </citation>
    <scope>NUCLEOTIDE SEQUENCE [LARGE SCALE GENOMIC DNA]</scope>
    <source>
        <strain evidence="3 4">HM2</strain>
    </source>
</reference>
<feature type="transmembrane region" description="Helical" evidence="1">
    <location>
        <begin position="172"/>
        <end position="191"/>
    </location>
</feature>
<feature type="transmembrane region" description="Helical" evidence="1">
    <location>
        <begin position="111"/>
        <end position="133"/>
    </location>
</feature>
<dbReference type="EMBL" id="JADDIV010000003">
    <property type="protein sequence ID" value="MBE7368211.1"/>
    <property type="molecule type" value="Genomic_DNA"/>
</dbReference>
<dbReference type="PROSITE" id="PS50924">
    <property type="entry name" value="MHYT"/>
    <property type="match status" value="1"/>
</dbReference>
<name>A0ABR9S3W7_9BURK</name>
<evidence type="ECO:0000313" key="3">
    <source>
        <dbReference type="EMBL" id="MBE7368211.1"/>
    </source>
</evidence>
<keyword evidence="3" id="KW-0418">Kinase</keyword>
<proteinExistence type="predicted"/>
<keyword evidence="4" id="KW-1185">Reference proteome</keyword>
<sequence>MNPTVVTSWQPSYVAVSFAISVLGAFVALTAATRIRRGAGVFSLFNTIAAGVALGGIGVWSMHFIGMLALQMDVASSYSMPETLVSLVAAIGASSVALGYVARAPEQRGRVLLAGVLLGFGVVVMHYLGMFGLRFGGFIRWDMGVVALSAAIAIGAATAALWLAFHTGSFGFRAVASVLMAVAVCAMHYTGMNAAEFICTTANRVVPPSGFGLVSAMDLSAVVAVAALGMAAVISIDQVFQRAVTGRAAPSRTGMR</sequence>
<feature type="domain" description="MHYT" evidence="2">
    <location>
        <begin position="9"/>
        <end position="198"/>
    </location>
</feature>
<feature type="transmembrane region" description="Helical" evidence="1">
    <location>
        <begin position="211"/>
        <end position="234"/>
    </location>
</feature>
<keyword evidence="1" id="KW-0812">Transmembrane</keyword>
<feature type="transmembrane region" description="Helical" evidence="1">
    <location>
        <begin position="145"/>
        <end position="165"/>
    </location>
</feature>
<dbReference type="InterPro" id="IPR005330">
    <property type="entry name" value="MHYT_dom"/>
</dbReference>
<feature type="transmembrane region" description="Helical" evidence="1">
    <location>
        <begin position="44"/>
        <end position="63"/>
    </location>
</feature>
<keyword evidence="3" id="KW-0808">Transferase</keyword>
<feature type="transmembrane region" description="Helical" evidence="1">
    <location>
        <begin position="12"/>
        <end position="32"/>
    </location>
</feature>
<evidence type="ECO:0000259" key="2">
    <source>
        <dbReference type="PROSITE" id="PS50924"/>
    </source>
</evidence>
<gene>
    <name evidence="3" type="ORF">IM787_11695</name>
</gene>
<dbReference type="GO" id="GO:0016301">
    <property type="term" value="F:kinase activity"/>
    <property type="evidence" value="ECO:0007669"/>
    <property type="project" value="UniProtKB-KW"/>
</dbReference>
<evidence type="ECO:0000256" key="1">
    <source>
        <dbReference type="PROSITE-ProRule" id="PRU00244"/>
    </source>
</evidence>
<comment type="caution">
    <text evidence="3">The sequence shown here is derived from an EMBL/GenBank/DDBJ whole genome shotgun (WGS) entry which is preliminary data.</text>
</comment>
<organism evidence="3 4">
    <name type="scientific">Ramlibacter pallidus</name>
    <dbReference type="NCBI Taxonomy" id="2780087"/>
    <lineage>
        <taxon>Bacteria</taxon>
        <taxon>Pseudomonadati</taxon>
        <taxon>Pseudomonadota</taxon>
        <taxon>Betaproteobacteria</taxon>
        <taxon>Burkholderiales</taxon>
        <taxon>Comamonadaceae</taxon>
        <taxon>Ramlibacter</taxon>
    </lineage>
</organism>
<dbReference type="Proteomes" id="UP000806285">
    <property type="component" value="Unassembled WGS sequence"/>
</dbReference>
<dbReference type="Pfam" id="PF03707">
    <property type="entry name" value="MHYT"/>
    <property type="match status" value="2"/>
</dbReference>